<gene>
    <name evidence="2" type="ORF">S01H1_44944</name>
</gene>
<reference evidence="2" key="1">
    <citation type="journal article" date="2014" name="Front. Microbiol.">
        <title>High frequency of phylogenetically diverse reductive dehalogenase-homologous genes in deep subseafloor sedimentary metagenomes.</title>
        <authorList>
            <person name="Kawai M."/>
            <person name="Futagami T."/>
            <person name="Toyoda A."/>
            <person name="Takaki Y."/>
            <person name="Nishi S."/>
            <person name="Hori S."/>
            <person name="Arai W."/>
            <person name="Tsubouchi T."/>
            <person name="Morono Y."/>
            <person name="Uchiyama I."/>
            <person name="Ito T."/>
            <person name="Fujiyama A."/>
            <person name="Inagaki F."/>
            <person name="Takami H."/>
        </authorList>
    </citation>
    <scope>NUCLEOTIDE SEQUENCE</scope>
    <source>
        <strain evidence="2">Expedition CK06-06</strain>
    </source>
</reference>
<evidence type="ECO:0008006" key="3">
    <source>
        <dbReference type="Google" id="ProtNLM"/>
    </source>
</evidence>
<sequence length="114" mass="13094">MGIGKDIEEAVRRYLHDEELLIPLEPYHRAPPPQSNFVPKSDFPEIIREMGAIKQRMMNQGVTELYLFYYGPITLAQALGVVFRNFVPIKAYNYVKGGYDLELIIERDGSVFQG</sequence>
<comment type="caution">
    <text evidence="2">The sequence shown here is derived from an EMBL/GenBank/DDBJ whole genome shotgun (WGS) entry which is preliminary data.</text>
</comment>
<evidence type="ECO:0000256" key="1">
    <source>
        <dbReference type="SAM" id="Phobius"/>
    </source>
</evidence>
<keyword evidence="1" id="KW-0472">Membrane</keyword>
<proteinExistence type="predicted"/>
<feature type="transmembrane region" description="Helical" evidence="1">
    <location>
        <begin position="67"/>
        <end position="87"/>
    </location>
</feature>
<keyword evidence="1" id="KW-0812">Transmembrane</keyword>
<accession>X0VG23</accession>
<dbReference type="EMBL" id="BARS01028692">
    <property type="protein sequence ID" value="GAG11408.1"/>
    <property type="molecule type" value="Genomic_DNA"/>
</dbReference>
<organism evidence="2">
    <name type="scientific">marine sediment metagenome</name>
    <dbReference type="NCBI Taxonomy" id="412755"/>
    <lineage>
        <taxon>unclassified sequences</taxon>
        <taxon>metagenomes</taxon>
        <taxon>ecological metagenomes</taxon>
    </lineage>
</organism>
<name>X0VG23_9ZZZZ</name>
<protein>
    <recommendedName>
        <fullName evidence="3">SMODS-associated and fused to various effectors domain-containing protein</fullName>
    </recommendedName>
</protein>
<dbReference type="AlphaFoldDB" id="X0VG23"/>
<evidence type="ECO:0000313" key="2">
    <source>
        <dbReference type="EMBL" id="GAG11408.1"/>
    </source>
</evidence>
<keyword evidence="1" id="KW-1133">Transmembrane helix</keyword>